<comment type="subcellular location">
    <subcellularLocation>
        <location evidence="1">Membrane</location>
        <topology evidence="1">Multi-pass membrane protein</topology>
    </subcellularLocation>
</comment>
<keyword evidence="4" id="KW-0309">Germination</keyword>
<name>A0A0B0I6Y7_9BACI</name>
<feature type="transmembrane region" description="Helical" evidence="8">
    <location>
        <begin position="82"/>
        <end position="106"/>
    </location>
</feature>
<evidence type="ECO:0000256" key="1">
    <source>
        <dbReference type="ARBA" id="ARBA00004141"/>
    </source>
</evidence>
<dbReference type="GO" id="GO:0016020">
    <property type="term" value="C:membrane"/>
    <property type="evidence" value="ECO:0007669"/>
    <property type="project" value="UniProtKB-SubCell"/>
</dbReference>
<comment type="similarity">
    <text evidence="2">Belongs to the amino acid-polyamine-organocation (APC) superfamily. Spore germination protein (SGP) (TC 2.A.3.9) family.</text>
</comment>
<keyword evidence="7 8" id="KW-0472">Membrane</keyword>
<dbReference type="Pfam" id="PF03845">
    <property type="entry name" value="Spore_permease"/>
    <property type="match status" value="1"/>
</dbReference>
<keyword evidence="3" id="KW-0813">Transport</keyword>
<evidence type="ECO:0000256" key="6">
    <source>
        <dbReference type="ARBA" id="ARBA00022989"/>
    </source>
</evidence>
<dbReference type="Proteomes" id="UP000030832">
    <property type="component" value="Unassembled WGS sequence"/>
</dbReference>
<keyword evidence="6 8" id="KW-1133">Transmembrane helix</keyword>
<dbReference type="GO" id="GO:0009847">
    <property type="term" value="P:spore germination"/>
    <property type="evidence" value="ECO:0007669"/>
    <property type="project" value="InterPro"/>
</dbReference>
<feature type="transmembrane region" description="Helical" evidence="8">
    <location>
        <begin position="184"/>
        <end position="204"/>
    </location>
</feature>
<proteinExistence type="inferred from homology"/>
<comment type="caution">
    <text evidence="9">The sequence shown here is derived from an EMBL/GenBank/DDBJ whole genome shotgun (WGS) entry which is preliminary data.</text>
</comment>
<feature type="transmembrane region" description="Helical" evidence="8">
    <location>
        <begin position="145"/>
        <end position="164"/>
    </location>
</feature>
<dbReference type="RefSeq" id="WP_022629635.1">
    <property type="nucleotide sequence ID" value="NZ_JRJU01000046.1"/>
</dbReference>
<evidence type="ECO:0000256" key="7">
    <source>
        <dbReference type="ARBA" id="ARBA00023136"/>
    </source>
</evidence>
<sequence>MNQKMIQAVHIYILFIMSTGFMVHVLIIPAILSTANRDAWLSVIFSTIPFILWILLVFHIYKKLNTHDDILSLLKRKLSQSGVFIIFSIVFGAYFLISAFITLKYTFFWANANYTFEVPNFVSVLLFGLICLYASVKGIRTISTIAFLVFPLVSFFGFLVGFGNSKNKNYELLFPIFENGYIDFLHGLVYSCAGLFEMIFLLFLTSFIKDRLKIKWLILVGIILVFLILGPLVGAISQFGPEEATKLKNPAYEQWKLLEISEHITRLDFLSIFQWLSGAFVRISLSLFIADKLFLSNKRKKWGLPILYLLLIIGASIPWNATSFFYFLQNYFFPFSLIFQICTLLIFLLIIHLKGDQHEESST</sequence>
<evidence type="ECO:0000256" key="2">
    <source>
        <dbReference type="ARBA" id="ARBA00007998"/>
    </source>
</evidence>
<evidence type="ECO:0000313" key="9">
    <source>
        <dbReference type="EMBL" id="KHF38223.1"/>
    </source>
</evidence>
<feature type="transmembrane region" description="Helical" evidence="8">
    <location>
        <begin position="331"/>
        <end position="351"/>
    </location>
</feature>
<keyword evidence="5 8" id="KW-0812">Transmembrane</keyword>
<evidence type="ECO:0000256" key="4">
    <source>
        <dbReference type="ARBA" id="ARBA00022544"/>
    </source>
</evidence>
<feature type="transmembrane region" description="Helical" evidence="8">
    <location>
        <begin position="272"/>
        <end position="290"/>
    </location>
</feature>
<protein>
    <submittedName>
        <fullName evidence="9">Uncharacterized protein</fullName>
    </submittedName>
</protein>
<reference evidence="9 10" key="1">
    <citation type="submission" date="2014-09" db="EMBL/GenBank/DDBJ databases">
        <title>Genome sequencing and annotation of Bacillus Okhensis strain Kh10-101T.</title>
        <authorList>
            <person name="Prakash J.S."/>
        </authorList>
    </citation>
    <scope>NUCLEOTIDE SEQUENCE [LARGE SCALE GENOMIC DNA]</scope>
    <source>
        <strain evidence="10">Kh10-101T</strain>
    </source>
</reference>
<gene>
    <name evidence="9" type="ORF">LQ50_22410</name>
</gene>
<dbReference type="eggNOG" id="ENOG502ZAZ1">
    <property type="taxonomic scope" value="Bacteria"/>
</dbReference>
<dbReference type="OrthoDB" id="2381188at2"/>
<organism evidence="9 10">
    <name type="scientific">Halalkalibacter okhensis</name>
    <dbReference type="NCBI Taxonomy" id="333138"/>
    <lineage>
        <taxon>Bacteria</taxon>
        <taxon>Bacillati</taxon>
        <taxon>Bacillota</taxon>
        <taxon>Bacilli</taxon>
        <taxon>Bacillales</taxon>
        <taxon>Bacillaceae</taxon>
        <taxon>Halalkalibacter</taxon>
    </lineage>
</organism>
<feature type="transmembrane region" description="Helical" evidence="8">
    <location>
        <begin position="39"/>
        <end position="61"/>
    </location>
</feature>
<feature type="transmembrane region" description="Helical" evidence="8">
    <location>
        <begin position="12"/>
        <end position="33"/>
    </location>
</feature>
<accession>A0A0B0I6Y7</accession>
<dbReference type="AlphaFoldDB" id="A0A0B0I6Y7"/>
<evidence type="ECO:0000313" key="10">
    <source>
        <dbReference type="Proteomes" id="UP000030832"/>
    </source>
</evidence>
<feature type="transmembrane region" description="Helical" evidence="8">
    <location>
        <begin position="302"/>
        <end position="319"/>
    </location>
</feature>
<dbReference type="EMBL" id="JRJU01000046">
    <property type="protein sequence ID" value="KHF38223.1"/>
    <property type="molecule type" value="Genomic_DNA"/>
</dbReference>
<evidence type="ECO:0000256" key="8">
    <source>
        <dbReference type="SAM" id="Phobius"/>
    </source>
</evidence>
<feature type="transmembrane region" description="Helical" evidence="8">
    <location>
        <begin position="216"/>
        <end position="239"/>
    </location>
</feature>
<dbReference type="PANTHER" id="PTHR34975:SF2">
    <property type="entry name" value="SPORE GERMINATION PROTEIN A2"/>
    <property type="match status" value="1"/>
</dbReference>
<evidence type="ECO:0000256" key="5">
    <source>
        <dbReference type="ARBA" id="ARBA00022692"/>
    </source>
</evidence>
<dbReference type="STRING" id="333138.LQ50_22410"/>
<dbReference type="InterPro" id="IPR004761">
    <property type="entry name" value="Spore_GerAB"/>
</dbReference>
<keyword evidence="10" id="KW-1185">Reference proteome</keyword>
<dbReference type="PANTHER" id="PTHR34975">
    <property type="entry name" value="SPORE GERMINATION PROTEIN A2"/>
    <property type="match status" value="1"/>
</dbReference>
<evidence type="ECO:0000256" key="3">
    <source>
        <dbReference type="ARBA" id="ARBA00022448"/>
    </source>
</evidence>
<feature type="transmembrane region" description="Helical" evidence="8">
    <location>
        <begin position="118"/>
        <end position="136"/>
    </location>
</feature>
<dbReference type="NCBIfam" id="TIGR00912">
    <property type="entry name" value="2A0309"/>
    <property type="match status" value="1"/>
</dbReference>